<dbReference type="PROSITE" id="PS00028">
    <property type="entry name" value="ZINC_FINGER_C2H2_1"/>
    <property type="match status" value="6"/>
</dbReference>
<evidence type="ECO:0000256" key="3">
    <source>
        <dbReference type="ARBA" id="ARBA00022737"/>
    </source>
</evidence>
<dbReference type="GeneID" id="109621838"/>
<evidence type="ECO:0000259" key="11">
    <source>
        <dbReference type="PROSITE" id="PS51915"/>
    </source>
</evidence>
<dbReference type="InterPro" id="IPR012934">
    <property type="entry name" value="Znf_AD"/>
</dbReference>
<evidence type="ECO:0000256" key="8">
    <source>
        <dbReference type="PROSITE-ProRule" id="PRU01263"/>
    </source>
</evidence>
<dbReference type="Pfam" id="PF13912">
    <property type="entry name" value="zf-C2H2_6"/>
    <property type="match status" value="3"/>
</dbReference>
<feature type="binding site" evidence="8">
    <location>
        <position position="64"/>
    </location>
    <ligand>
        <name>Zn(2+)</name>
        <dbReference type="ChEBI" id="CHEBI:29105"/>
    </ligand>
</feature>
<evidence type="ECO:0000259" key="10">
    <source>
        <dbReference type="PROSITE" id="PS50157"/>
    </source>
</evidence>
<accession>A0ABM1XY79</accession>
<dbReference type="EnsemblMetazoa" id="AALFPA23_003937.R4628">
    <property type="protein sequence ID" value="AALFPA23_003937.P4628"/>
    <property type="gene ID" value="AALFPA23_003937"/>
</dbReference>
<dbReference type="SUPFAM" id="SSF57667">
    <property type="entry name" value="beta-beta-alpha zinc fingers"/>
    <property type="match status" value="3"/>
</dbReference>
<feature type="domain" description="C2H2-type" evidence="10">
    <location>
        <begin position="229"/>
        <end position="256"/>
    </location>
</feature>
<feature type="region of interest" description="Disordered" evidence="9">
    <location>
        <begin position="392"/>
        <end position="443"/>
    </location>
</feature>
<organism evidence="12 13">
    <name type="scientific">Aedes albopictus</name>
    <name type="common">Asian tiger mosquito</name>
    <name type="synonym">Stegomyia albopicta</name>
    <dbReference type="NCBI Taxonomy" id="7160"/>
    <lineage>
        <taxon>Eukaryota</taxon>
        <taxon>Metazoa</taxon>
        <taxon>Ecdysozoa</taxon>
        <taxon>Arthropoda</taxon>
        <taxon>Hexapoda</taxon>
        <taxon>Insecta</taxon>
        <taxon>Pterygota</taxon>
        <taxon>Neoptera</taxon>
        <taxon>Endopterygota</taxon>
        <taxon>Diptera</taxon>
        <taxon>Nematocera</taxon>
        <taxon>Culicoidea</taxon>
        <taxon>Culicidae</taxon>
        <taxon>Culicinae</taxon>
        <taxon>Aedini</taxon>
        <taxon>Aedes</taxon>
        <taxon>Stegomyia</taxon>
    </lineage>
</organism>
<sequence>MTSETFKIKVETSESIEQVCRLCLGENRLQNIFMKNDVQQWIYNYLSITVSETDTISQLICTDCQTRLEEFHAFKQRCLDAQDVLEGKSFTEIQRNKLKCEFCAKVFPVKQKLINHRKSHKSKKFKCTICGKGFQQPSRVARHMTVHNKTIKSTMADKPNEPNTVLVQSKPVVKYDSLQCNSEVEASPTIDDQEDQIDGQFECDFCDKKFELKKSLMDHRRNVHLPKRHKCSICSKSFITRTRLDQHINIHAGFIPNGDESDVIDPKQAETDANSDPENKQAKTEKEPCSVCKRFIKASSMDGHLNRHKGIKPYQCEMGCPEMKFHCKLQRKSHYHDIHGWRAYECTICHQYFQTGRSCRRHKIKAHGQGHKCTVCHVIYETGAGLEKHIAKTQHNNHAEESSDKQMKQEECQAKEQSMETEDLFEAEDIKVEYQSDDDGEMP</sequence>
<evidence type="ECO:0008006" key="14">
    <source>
        <dbReference type="Google" id="ProtNLM"/>
    </source>
</evidence>
<dbReference type="Pfam" id="PF00096">
    <property type="entry name" value="zf-C2H2"/>
    <property type="match status" value="2"/>
</dbReference>
<evidence type="ECO:0000313" key="13">
    <source>
        <dbReference type="Proteomes" id="UP000069940"/>
    </source>
</evidence>
<feature type="domain" description="C2H2-type" evidence="10">
    <location>
        <begin position="125"/>
        <end position="147"/>
    </location>
</feature>
<feature type="binding site" evidence="8">
    <location>
        <position position="20"/>
    </location>
    <ligand>
        <name>Zn(2+)</name>
        <dbReference type="ChEBI" id="CHEBI:29105"/>
    </ligand>
</feature>
<proteinExistence type="predicted"/>
<keyword evidence="5 8" id="KW-0862">Zinc</keyword>
<keyword evidence="3" id="KW-0677">Repeat</keyword>
<comment type="subcellular location">
    <subcellularLocation>
        <location evidence="1">Nucleus</location>
    </subcellularLocation>
</comment>
<dbReference type="Gene3D" id="3.40.1800.20">
    <property type="match status" value="1"/>
</dbReference>
<dbReference type="Proteomes" id="UP000069940">
    <property type="component" value="Unassembled WGS sequence"/>
</dbReference>
<feature type="domain" description="C2H2-type" evidence="10">
    <location>
        <begin position="98"/>
        <end position="125"/>
    </location>
</feature>
<dbReference type="PROSITE" id="PS50157">
    <property type="entry name" value="ZINC_FINGER_C2H2_2"/>
    <property type="match status" value="4"/>
</dbReference>
<dbReference type="RefSeq" id="XP_019931571.2">
    <property type="nucleotide sequence ID" value="XM_020076012.3"/>
</dbReference>
<dbReference type="InterPro" id="IPR050888">
    <property type="entry name" value="ZnF_C2H2-type_TF"/>
</dbReference>
<dbReference type="Gene3D" id="3.30.160.60">
    <property type="entry name" value="Classic Zinc Finger"/>
    <property type="match status" value="4"/>
</dbReference>
<dbReference type="SUPFAM" id="SSF57716">
    <property type="entry name" value="Glucocorticoid receptor-like (DNA-binding domain)"/>
    <property type="match status" value="1"/>
</dbReference>
<dbReference type="InterPro" id="IPR013087">
    <property type="entry name" value="Znf_C2H2_type"/>
</dbReference>
<keyword evidence="2 8" id="KW-0479">Metal-binding</keyword>
<feature type="binding site" evidence="8">
    <location>
        <position position="61"/>
    </location>
    <ligand>
        <name>Zn(2+)</name>
        <dbReference type="ChEBI" id="CHEBI:29105"/>
    </ligand>
</feature>
<keyword evidence="6" id="KW-0539">Nucleus</keyword>
<evidence type="ECO:0000256" key="7">
    <source>
        <dbReference type="PROSITE-ProRule" id="PRU00042"/>
    </source>
</evidence>
<evidence type="ECO:0000256" key="9">
    <source>
        <dbReference type="SAM" id="MobiDB-lite"/>
    </source>
</evidence>
<evidence type="ECO:0000313" key="12">
    <source>
        <dbReference type="EnsemblMetazoa" id="AALFPA23_003937.P4628"/>
    </source>
</evidence>
<reference evidence="13" key="1">
    <citation type="journal article" date="2015" name="Proc. Natl. Acad. Sci. U.S.A.">
        <title>Genome sequence of the Asian Tiger mosquito, Aedes albopictus, reveals insights into its biology, genetics, and evolution.</title>
        <authorList>
            <person name="Chen X.G."/>
            <person name="Jiang X."/>
            <person name="Gu J."/>
            <person name="Xu M."/>
            <person name="Wu Y."/>
            <person name="Deng Y."/>
            <person name="Zhang C."/>
            <person name="Bonizzoni M."/>
            <person name="Dermauw W."/>
            <person name="Vontas J."/>
            <person name="Armbruster P."/>
            <person name="Huang X."/>
            <person name="Yang Y."/>
            <person name="Zhang H."/>
            <person name="He W."/>
            <person name="Peng H."/>
            <person name="Liu Y."/>
            <person name="Wu K."/>
            <person name="Chen J."/>
            <person name="Lirakis M."/>
            <person name="Topalis P."/>
            <person name="Van Leeuwen T."/>
            <person name="Hall A.B."/>
            <person name="Jiang X."/>
            <person name="Thorpe C."/>
            <person name="Mueller R.L."/>
            <person name="Sun C."/>
            <person name="Waterhouse R.M."/>
            <person name="Yan G."/>
            <person name="Tu Z.J."/>
            <person name="Fang X."/>
            <person name="James A.A."/>
        </authorList>
    </citation>
    <scope>NUCLEOTIDE SEQUENCE [LARGE SCALE GENOMIC DNA]</scope>
    <source>
        <strain evidence="13">Foshan</strain>
    </source>
</reference>
<dbReference type="PANTHER" id="PTHR24406">
    <property type="entry name" value="TRANSCRIPTIONAL REPRESSOR CTCFL-RELATED"/>
    <property type="match status" value="1"/>
</dbReference>
<evidence type="ECO:0000256" key="5">
    <source>
        <dbReference type="ARBA" id="ARBA00022833"/>
    </source>
</evidence>
<feature type="region of interest" description="Disordered" evidence="9">
    <location>
        <begin position="255"/>
        <end position="285"/>
    </location>
</feature>
<dbReference type="Pfam" id="PF07776">
    <property type="entry name" value="zf-AD"/>
    <property type="match status" value="1"/>
</dbReference>
<evidence type="ECO:0000256" key="2">
    <source>
        <dbReference type="ARBA" id="ARBA00022723"/>
    </source>
</evidence>
<dbReference type="PROSITE" id="PS51915">
    <property type="entry name" value="ZAD"/>
    <property type="match status" value="1"/>
</dbReference>
<dbReference type="SMART" id="SM00868">
    <property type="entry name" value="zf-AD"/>
    <property type="match status" value="1"/>
</dbReference>
<feature type="compositionally biased region" description="Basic and acidic residues" evidence="9">
    <location>
        <begin position="397"/>
        <end position="418"/>
    </location>
</feature>
<name>A0ABM1XY79_AEDAL</name>
<protein>
    <recommendedName>
        <fullName evidence="14">C2h2-type zn-finger protein</fullName>
    </recommendedName>
</protein>
<dbReference type="InterPro" id="IPR036236">
    <property type="entry name" value="Znf_C2H2_sf"/>
</dbReference>
<feature type="binding site" evidence="8">
    <location>
        <position position="23"/>
    </location>
    <ligand>
        <name>Zn(2+)</name>
        <dbReference type="ChEBI" id="CHEBI:29105"/>
    </ligand>
</feature>
<reference evidence="12" key="2">
    <citation type="submission" date="2025-05" db="UniProtKB">
        <authorList>
            <consortium name="EnsemblMetazoa"/>
        </authorList>
    </citation>
    <scope>IDENTIFICATION</scope>
    <source>
        <strain evidence="12">Foshan</strain>
    </source>
</reference>
<evidence type="ECO:0000256" key="4">
    <source>
        <dbReference type="ARBA" id="ARBA00022771"/>
    </source>
</evidence>
<keyword evidence="13" id="KW-1185">Reference proteome</keyword>
<feature type="domain" description="C2H2-type" evidence="10">
    <location>
        <begin position="201"/>
        <end position="229"/>
    </location>
</feature>
<evidence type="ECO:0000256" key="1">
    <source>
        <dbReference type="ARBA" id="ARBA00004123"/>
    </source>
</evidence>
<feature type="domain" description="ZAD" evidence="11">
    <location>
        <begin position="18"/>
        <end position="88"/>
    </location>
</feature>
<evidence type="ECO:0000256" key="6">
    <source>
        <dbReference type="ARBA" id="ARBA00023242"/>
    </source>
</evidence>
<keyword evidence="4 7" id="KW-0863">Zinc-finger</keyword>
<dbReference type="SMART" id="SM00355">
    <property type="entry name" value="ZnF_C2H2"/>
    <property type="match status" value="8"/>
</dbReference>